<proteinExistence type="inferred from homology"/>
<dbReference type="PANTHER" id="PTHR37423">
    <property type="entry name" value="SOLUBLE LYTIC MUREIN TRANSGLYCOSYLASE-RELATED"/>
    <property type="match status" value="1"/>
</dbReference>
<feature type="domain" description="Lytic transglycosylase superhelical linker" evidence="5">
    <location>
        <begin position="412"/>
        <end position="476"/>
    </location>
</feature>
<reference evidence="6 7" key="1">
    <citation type="submission" date="2019-07" db="EMBL/GenBank/DDBJ databases">
        <title>Gilliamella genomes.</title>
        <authorList>
            <person name="Zheng H."/>
        </authorList>
    </citation>
    <scope>NUCLEOTIDE SEQUENCE [LARGE SCALE GENOMIC DNA]</scope>
    <source>
        <strain evidence="6 7">W8127</strain>
    </source>
</reference>
<dbReference type="InterPro" id="IPR023346">
    <property type="entry name" value="Lysozyme-like_dom_sf"/>
</dbReference>
<dbReference type="SUPFAM" id="SSF48435">
    <property type="entry name" value="Bacterial muramidases"/>
    <property type="match status" value="1"/>
</dbReference>
<dbReference type="PANTHER" id="PTHR37423:SF5">
    <property type="entry name" value="SOLUBLE LYTIC MUREIN TRANSGLYCOSYLASE"/>
    <property type="match status" value="1"/>
</dbReference>
<organism evidence="6 7">
    <name type="scientific">Gilliamella apicola</name>
    <dbReference type="NCBI Taxonomy" id="1196095"/>
    <lineage>
        <taxon>Bacteria</taxon>
        <taxon>Pseudomonadati</taxon>
        <taxon>Pseudomonadota</taxon>
        <taxon>Gammaproteobacteria</taxon>
        <taxon>Orbales</taxon>
        <taxon>Orbaceae</taxon>
        <taxon>Gilliamella</taxon>
    </lineage>
</organism>
<protein>
    <submittedName>
        <fullName evidence="6">Murein transglycosylase</fullName>
        <ecNumber evidence="6">4.2.2.-</ecNumber>
    </submittedName>
</protein>
<dbReference type="CDD" id="cd13401">
    <property type="entry name" value="Slt70-like"/>
    <property type="match status" value="1"/>
</dbReference>
<dbReference type="Pfam" id="PF14718">
    <property type="entry name" value="SLT_L"/>
    <property type="match status" value="1"/>
</dbReference>
<accession>A0A556SBM6</accession>
<comment type="similarity">
    <text evidence="1">Belongs to the transglycosylase Slt family.</text>
</comment>
<dbReference type="GO" id="GO:0004553">
    <property type="term" value="F:hydrolase activity, hydrolyzing O-glycosyl compounds"/>
    <property type="evidence" value="ECO:0007669"/>
    <property type="project" value="InterPro"/>
</dbReference>
<evidence type="ECO:0000256" key="2">
    <source>
        <dbReference type="ARBA" id="ARBA00022729"/>
    </source>
</evidence>
<dbReference type="EC" id="4.2.2.-" evidence="6"/>
<comment type="caution">
    <text evidence="6">The sequence shown here is derived from an EMBL/GenBank/DDBJ whole genome shotgun (WGS) entry which is preliminary data.</text>
</comment>
<dbReference type="Gene3D" id="1.10.530.10">
    <property type="match status" value="1"/>
</dbReference>
<dbReference type="InterPro" id="IPR008939">
    <property type="entry name" value="Lytic_TGlycosylase_superhlx_U"/>
</dbReference>
<evidence type="ECO:0000313" key="6">
    <source>
        <dbReference type="EMBL" id="TSJ98546.1"/>
    </source>
</evidence>
<evidence type="ECO:0000256" key="3">
    <source>
        <dbReference type="SAM" id="SignalP"/>
    </source>
</evidence>
<dbReference type="Proteomes" id="UP000319483">
    <property type="component" value="Unassembled WGS sequence"/>
</dbReference>
<sequence length="651" mass="75283">MGAKRMKLVSRYLLIISLIFTSNAFANNSQKMLRENYQKWINSYQSLNFQEQKTLLATIKNYPLYPYAAVQFFQKNIKVVSPDVVSDFVKKNQDFPLTNSLTQSYLKELTNRQDWSSIISFPKDNSISSNCRYQYALLMKNGDKSVFKDVETLWMTGKDLSSACDPLLNAWAKAGKRTNNLILLRIELAVEANNLKLARYLANLLDEDYKTTKSNLLALFDNPRKLDDFSKNIKASSFTKKIILASFSRLTKVDIELAETLLPQFIKQQKLNENEQSLLQKSLANRYFNDSATYEQIKWRDNYIAKSHDSSLVEKRIRLAIDENNYKDIAYWLEQLSPEDQLKEDWQYWKARVLLKNNRKKEANSILQTLTAKRGFYGMISAQTLDRHYSLNNQSKKITHTEISALKSKFDDKPFVKRINELRSLGMLPESSREWRYMLNNQVDSNEYLKLAQYALHKGWGDLSIQATIVGKLWNNWTERLPIMYQDLYHDTLKDKAIPLSYALAISRQESALDTSVQSSAGARGLMQLMPATAKETAKKMGLLTYTSSTQLFDPEINIQLGSYYLNSVYLQNGNNRILSSAAYNAGPNRVKRWLKESGGKLDAVAFIDSIPFTETRNYVKSVLVYDYIYQIILGKKNPHILTQHEFNKQY</sequence>
<dbReference type="InterPro" id="IPR008258">
    <property type="entry name" value="Transglycosylase_SLT_dom_1"/>
</dbReference>
<dbReference type="GO" id="GO:0016829">
    <property type="term" value="F:lyase activity"/>
    <property type="evidence" value="ECO:0007669"/>
    <property type="project" value="UniProtKB-KW"/>
</dbReference>
<feature type="signal peptide" evidence="3">
    <location>
        <begin position="1"/>
        <end position="26"/>
    </location>
</feature>
<dbReference type="SUPFAM" id="SSF53955">
    <property type="entry name" value="Lysozyme-like"/>
    <property type="match status" value="1"/>
</dbReference>
<dbReference type="InterPro" id="IPR012289">
    <property type="entry name" value="Lytic_TGlycosylase_superhlx_L"/>
</dbReference>
<gene>
    <name evidence="6" type="primary">sltY</name>
    <name evidence="6" type="ORF">FPQ15_08530</name>
</gene>
<evidence type="ECO:0000256" key="1">
    <source>
        <dbReference type="ARBA" id="ARBA00007734"/>
    </source>
</evidence>
<feature type="chain" id="PRO_5021746036" evidence="3">
    <location>
        <begin position="27"/>
        <end position="651"/>
    </location>
</feature>
<keyword evidence="2 3" id="KW-0732">Signal</keyword>
<dbReference type="Pfam" id="PF01464">
    <property type="entry name" value="SLT"/>
    <property type="match status" value="1"/>
</dbReference>
<dbReference type="Pfam" id="PF00760">
    <property type="entry name" value="Cucumo_coat"/>
    <property type="match status" value="1"/>
</dbReference>
<evidence type="ECO:0000259" key="5">
    <source>
        <dbReference type="Pfam" id="PF14718"/>
    </source>
</evidence>
<evidence type="ECO:0000313" key="7">
    <source>
        <dbReference type="Proteomes" id="UP000319483"/>
    </source>
</evidence>
<dbReference type="EMBL" id="VMHM01000010">
    <property type="protein sequence ID" value="TSJ98546.1"/>
    <property type="molecule type" value="Genomic_DNA"/>
</dbReference>
<dbReference type="Gene3D" id="1.25.20.10">
    <property type="entry name" value="Bacterial muramidases"/>
    <property type="match status" value="1"/>
</dbReference>
<feature type="domain" description="Transglycosylase SLT" evidence="4">
    <location>
        <begin position="494"/>
        <end position="603"/>
    </location>
</feature>
<dbReference type="InterPro" id="IPR037061">
    <property type="entry name" value="Lytic_TGlycoase_superhlx_L_sf"/>
</dbReference>
<dbReference type="GO" id="GO:0042597">
    <property type="term" value="C:periplasmic space"/>
    <property type="evidence" value="ECO:0007669"/>
    <property type="project" value="InterPro"/>
</dbReference>
<dbReference type="Gene3D" id="1.10.1240.20">
    <property type="entry name" value="Lytic transglycosylase, superhelical linker domain"/>
    <property type="match status" value="1"/>
</dbReference>
<name>A0A556SBM6_9GAMM</name>
<dbReference type="AlphaFoldDB" id="A0A556SBM6"/>
<dbReference type="NCBIfam" id="NF008631">
    <property type="entry name" value="PRK11619.1"/>
    <property type="match status" value="1"/>
</dbReference>
<evidence type="ECO:0000259" key="4">
    <source>
        <dbReference type="Pfam" id="PF01464"/>
    </source>
</evidence>
<keyword evidence="6" id="KW-0456">Lyase</keyword>